<reference evidence="13" key="1">
    <citation type="submission" date="2018-12" db="EMBL/GenBank/DDBJ databases">
        <authorList>
            <person name="Yazar S."/>
        </authorList>
    </citation>
    <scope>NUCLEOTIDE SEQUENCE [LARGE SCALE GENOMIC DNA]</scope>
</reference>
<evidence type="ECO:0000313" key="13">
    <source>
        <dbReference type="Proteomes" id="UP000314987"/>
    </source>
</evidence>
<organism evidence="12 13">
    <name type="scientific">Vombatus ursinus</name>
    <name type="common">Common wombat</name>
    <dbReference type="NCBI Taxonomy" id="29139"/>
    <lineage>
        <taxon>Eukaryota</taxon>
        <taxon>Metazoa</taxon>
        <taxon>Chordata</taxon>
        <taxon>Craniata</taxon>
        <taxon>Vertebrata</taxon>
        <taxon>Euteleostomi</taxon>
        <taxon>Mammalia</taxon>
        <taxon>Metatheria</taxon>
        <taxon>Diprotodontia</taxon>
        <taxon>Vombatidae</taxon>
        <taxon>Vombatus</taxon>
    </lineage>
</organism>
<dbReference type="Proteomes" id="UP000314987">
    <property type="component" value="Unassembled WGS sequence"/>
</dbReference>
<evidence type="ECO:0000256" key="5">
    <source>
        <dbReference type="ARBA" id="ARBA00022490"/>
    </source>
</evidence>
<evidence type="ECO:0000256" key="2">
    <source>
        <dbReference type="ARBA" id="ARBA00004300"/>
    </source>
</evidence>
<reference evidence="12" key="2">
    <citation type="submission" date="2025-08" db="UniProtKB">
        <authorList>
            <consortium name="Ensembl"/>
        </authorList>
    </citation>
    <scope>IDENTIFICATION</scope>
</reference>
<dbReference type="GO" id="GO:0005813">
    <property type="term" value="C:centrosome"/>
    <property type="evidence" value="ECO:0007669"/>
    <property type="project" value="UniProtKB-SubCell"/>
</dbReference>
<dbReference type="AlphaFoldDB" id="A0A4X2K5J8"/>
<keyword evidence="13" id="KW-1185">Reference proteome</keyword>
<comment type="subcellular location">
    <subcellularLocation>
        <location evidence="1">Cytoplasm</location>
        <location evidence="1">Cytoskeleton</location>
        <location evidence="1">Cilium basal body</location>
    </subcellularLocation>
    <subcellularLocation>
        <location evidence="2">Cytoplasm</location>
        <location evidence="2">Cytoskeleton</location>
        <location evidence="2">Microtubule organizing center</location>
        <location evidence="2">Centrosome</location>
    </subcellularLocation>
</comment>
<evidence type="ECO:0000256" key="1">
    <source>
        <dbReference type="ARBA" id="ARBA00004120"/>
    </source>
</evidence>
<feature type="region of interest" description="Disordered" evidence="11">
    <location>
        <begin position="677"/>
        <end position="743"/>
    </location>
</feature>
<keyword evidence="5" id="KW-0963">Cytoplasm</keyword>
<dbReference type="PANTHER" id="PTHR16299">
    <property type="entry name" value="CENTROSOMAL PROTEIN KIZUNA"/>
    <property type="match status" value="1"/>
</dbReference>
<comment type="similarity">
    <text evidence="3">Belongs to the kizuna family.</text>
</comment>
<dbReference type="Ensembl" id="ENSVURT00010008184.1">
    <property type="protein sequence ID" value="ENSVURP00010007239.1"/>
    <property type="gene ID" value="ENSVURG00010005599.1"/>
</dbReference>
<evidence type="ECO:0000256" key="7">
    <source>
        <dbReference type="ARBA" id="ARBA00023273"/>
    </source>
</evidence>
<dbReference type="GeneID" id="114026706"/>
<dbReference type="GO" id="GO:0007051">
    <property type="term" value="P:spindle organization"/>
    <property type="evidence" value="ECO:0007669"/>
    <property type="project" value="InterPro"/>
</dbReference>
<feature type="compositionally biased region" description="Low complexity" evidence="11">
    <location>
        <begin position="677"/>
        <end position="693"/>
    </location>
</feature>
<feature type="region of interest" description="Disordered" evidence="11">
    <location>
        <begin position="281"/>
        <end position="323"/>
    </location>
</feature>
<evidence type="ECO:0000256" key="11">
    <source>
        <dbReference type="SAM" id="MobiDB-lite"/>
    </source>
</evidence>
<reference evidence="12" key="3">
    <citation type="submission" date="2025-09" db="UniProtKB">
        <authorList>
            <consortium name="Ensembl"/>
        </authorList>
    </citation>
    <scope>IDENTIFICATION</scope>
</reference>
<proteinExistence type="inferred from homology"/>
<keyword evidence="6" id="KW-0206">Cytoskeleton</keyword>
<dbReference type="PANTHER" id="PTHR16299:SF2">
    <property type="entry name" value="CENTROSOMAL PROTEIN KIZUNA"/>
    <property type="match status" value="1"/>
</dbReference>
<protein>
    <recommendedName>
        <fullName evidence="4">Centrosomal protein kizuna</fullName>
    </recommendedName>
    <alternativeName>
        <fullName evidence="9">Polo-like kinase 1 substrate 1</fullName>
    </alternativeName>
</protein>
<accession>A0A4X2K5J8</accession>
<keyword evidence="7" id="KW-0966">Cell projection</keyword>
<dbReference type="GeneTree" id="ENSGT00390000010121"/>
<name>A0A4X2K5J8_VOMUR</name>
<evidence type="ECO:0000256" key="8">
    <source>
        <dbReference type="ARBA" id="ARBA00024919"/>
    </source>
</evidence>
<dbReference type="RefSeq" id="XP_027696231.1">
    <property type="nucleotide sequence ID" value="XM_027840430.1"/>
</dbReference>
<evidence type="ECO:0000256" key="10">
    <source>
        <dbReference type="SAM" id="Coils"/>
    </source>
</evidence>
<feature type="coiled-coil region" evidence="10">
    <location>
        <begin position="90"/>
        <end position="120"/>
    </location>
</feature>
<keyword evidence="10" id="KW-0175">Coiled coil</keyword>
<evidence type="ECO:0000256" key="6">
    <source>
        <dbReference type="ARBA" id="ARBA00023212"/>
    </source>
</evidence>
<dbReference type="CTD" id="55857"/>
<feature type="compositionally biased region" description="Basic and acidic residues" evidence="11">
    <location>
        <begin position="284"/>
        <end position="303"/>
    </location>
</feature>
<evidence type="ECO:0000256" key="3">
    <source>
        <dbReference type="ARBA" id="ARBA00010767"/>
    </source>
</evidence>
<comment type="function">
    <text evidence="8">Centrosomal protein required for establishing a robust mitotic centrosome architecture that can endure the forces that converge on the centrosomes during spindle formation. Required for stabilizing the expanded pericentriolar material around the centriole.</text>
</comment>
<evidence type="ECO:0000256" key="4">
    <source>
        <dbReference type="ARBA" id="ARBA00013872"/>
    </source>
</evidence>
<sequence length="743" mass="83959">MAQGSERGPFPGPDYYEKLGRLQGALRDSEKKRLELERKLYEYSQSDLCRTKLKYIKLKKNLKEICESERKAHVRNQEYLKQCHQIRAHIESFTRNTDRLQKLKMEYEAQIKKIHLLTKNSLAVKSILQDNHEKMLQVVKPSGINTGTAMSRELYHPATIFMGRQMSTISSTGDFSTQWKSSQPTKSFSISDPHSCQQTAERSNVTDSCGVQMNSDTQCLNKSDKIDRKTSLQIGEKMPVTSTALSEVEQTHCLEIVSNTNNGKSHLPESKKSAKLNSLLQERLSPENRTTDLKGDSSYRSEGSEGIVTQEHIERKKEKTKQPVPLVPVPEYYASENAHSEESHCAWETLSDHHQDLKNKRPTKHMQEHEEESLSSNSDLTVSVSEDDPIISTTELHPNLGDKVDKVDGVEALKLICAEQERDALSAEKNNCILQTISSYASEKESSTKSPRENYLTFKGFSHLLQFIENKLAQESLQSVELYQKAIIDQERFNLLISSEELFNSGPLREQLSKHVSALKKHDISLKEDVAKMFDVLIAENSNQSSVATALLKKALTEECEDRSSIHSNESSCSLPSILNDNSEIKQAKHAQWLDSIGTRKQEVTSACEDESKEKSLVEKIPITETKAYQLLKQSTLQNNKNQIEERYQKEKMGAVSELQLAGLNIGSSTFKTKTSNEIGSEASFSSSEGSPLSRDESKRKITTNLKSKAFWGESDDSNSEIEAALRPRNHNTSIDDFDDFYD</sequence>
<evidence type="ECO:0000256" key="9">
    <source>
        <dbReference type="ARBA" id="ARBA00031153"/>
    </source>
</evidence>
<feature type="region of interest" description="Disordered" evidence="11">
    <location>
        <begin position="360"/>
        <end position="382"/>
    </location>
</feature>
<feature type="compositionally biased region" description="Basic and acidic residues" evidence="11">
    <location>
        <begin position="311"/>
        <end position="321"/>
    </location>
</feature>
<dbReference type="InterPro" id="IPR026742">
    <property type="entry name" value="Centrosomal_kizuma"/>
</dbReference>
<gene>
    <name evidence="12" type="primary">KIZ</name>
</gene>
<evidence type="ECO:0000313" key="12">
    <source>
        <dbReference type="Ensembl" id="ENSVURP00010007239.1"/>
    </source>
</evidence>